<gene>
    <name evidence="1" type="ORF">ABZ508_02580</name>
</gene>
<dbReference type="Proteomes" id="UP001550378">
    <property type="component" value="Unassembled WGS sequence"/>
</dbReference>
<protein>
    <submittedName>
        <fullName evidence="1">Uncharacterized protein</fullName>
    </submittedName>
</protein>
<sequence length="272" mass="28898">MPYDLGDVVPLGTTVRDAAGALANAGAMTLTITLPDATTVVVSPVTPASTGTYAYDYLTAQAGRHTVRWVASGINAGAYSDSFDVREASPPAILSLADAKRHLKKTGTDDDDEIRSWVESITAGIETLCGAVIVRTVTERYDVRRTATIALRTTPVLSVTSVTPVLTAGTAYVVDDLDVDEDTGIVQRLDGGSMTGPLRVTYTVGRRVVPAALTSAARIILQHLWRTRQGPARPQRGVDDYDVTEPAAGFGYAIPNRALQLMEPYRLPPGVG</sequence>
<accession>A0ABV2VZC6</accession>
<organism evidence="1 2">
    <name type="scientific">Streptomyces lavendulocolor</name>
    <dbReference type="NCBI Taxonomy" id="67316"/>
    <lineage>
        <taxon>Bacteria</taxon>
        <taxon>Bacillati</taxon>
        <taxon>Actinomycetota</taxon>
        <taxon>Actinomycetes</taxon>
        <taxon>Kitasatosporales</taxon>
        <taxon>Streptomycetaceae</taxon>
        <taxon>Streptomyces</taxon>
    </lineage>
</organism>
<comment type="caution">
    <text evidence="1">The sequence shown here is derived from an EMBL/GenBank/DDBJ whole genome shotgun (WGS) entry which is preliminary data.</text>
</comment>
<keyword evidence="2" id="KW-1185">Reference proteome</keyword>
<dbReference type="RefSeq" id="WP_359657461.1">
    <property type="nucleotide sequence ID" value="NZ_JBEXZP010000195.1"/>
</dbReference>
<evidence type="ECO:0000313" key="2">
    <source>
        <dbReference type="Proteomes" id="UP001550378"/>
    </source>
</evidence>
<name>A0ABV2VZC6_9ACTN</name>
<evidence type="ECO:0000313" key="1">
    <source>
        <dbReference type="EMBL" id="MEU0706251.1"/>
    </source>
</evidence>
<proteinExistence type="predicted"/>
<reference evidence="1 2" key="1">
    <citation type="submission" date="2024-06" db="EMBL/GenBank/DDBJ databases">
        <title>The Natural Products Discovery Center: Release of the First 8490 Sequenced Strains for Exploring Actinobacteria Biosynthetic Diversity.</title>
        <authorList>
            <person name="Kalkreuter E."/>
            <person name="Kautsar S.A."/>
            <person name="Yang D."/>
            <person name="Bader C.D."/>
            <person name="Teijaro C.N."/>
            <person name="Fluegel L."/>
            <person name="Davis C.M."/>
            <person name="Simpson J.R."/>
            <person name="Lauterbach L."/>
            <person name="Steele A.D."/>
            <person name="Gui C."/>
            <person name="Meng S."/>
            <person name="Li G."/>
            <person name="Viehrig K."/>
            <person name="Ye F."/>
            <person name="Su P."/>
            <person name="Kiefer A.F."/>
            <person name="Nichols A."/>
            <person name="Cepeda A.J."/>
            <person name="Yan W."/>
            <person name="Fan B."/>
            <person name="Jiang Y."/>
            <person name="Adhikari A."/>
            <person name="Zheng C.-J."/>
            <person name="Schuster L."/>
            <person name="Cowan T.M."/>
            <person name="Smanski M.J."/>
            <person name="Chevrette M.G."/>
            <person name="De Carvalho L.P.S."/>
            <person name="Shen B."/>
        </authorList>
    </citation>
    <scope>NUCLEOTIDE SEQUENCE [LARGE SCALE GENOMIC DNA]</scope>
    <source>
        <strain evidence="1 2">NPDC006337</strain>
    </source>
</reference>
<dbReference type="Gene3D" id="1.10.3230.30">
    <property type="entry name" value="Phage gp6-like head-tail connector protein"/>
    <property type="match status" value="1"/>
</dbReference>
<dbReference type="EMBL" id="JBEXZR010000002">
    <property type="protein sequence ID" value="MEU0706251.1"/>
    <property type="molecule type" value="Genomic_DNA"/>
</dbReference>